<gene>
    <name evidence="2" type="ORF">S01H1_35487</name>
</gene>
<accession>X0WH48</accession>
<evidence type="ECO:0000313" key="2">
    <source>
        <dbReference type="EMBL" id="GAG12011.1"/>
    </source>
</evidence>
<dbReference type="AlphaFoldDB" id="X0WH48"/>
<proteinExistence type="predicted"/>
<name>X0WH48_9ZZZZ</name>
<organism evidence="2">
    <name type="scientific">marine sediment metagenome</name>
    <dbReference type="NCBI Taxonomy" id="412755"/>
    <lineage>
        <taxon>unclassified sequences</taxon>
        <taxon>metagenomes</taxon>
        <taxon>ecological metagenomes</taxon>
    </lineage>
</organism>
<feature type="region of interest" description="Disordered" evidence="1">
    <location>
        <begin position="1"/>
        <end position="69"/>
    </location>
</feature>
<feature type="compositionally biased region" description="Basic and acidic residues" evidence="1">
    <location>
        <begin position="30"/>
        <end position="46"/>
    </location>
</feature>
<feature type="compositionally biased region" description="Polar residues" evidence="1">
    <location>
        <begin position="49"/>
        <end position="60"/>
    </location>
</feature>
<sequence length="69" mass="7601">MRTAVLCVTQKSPGKTGKEVGPYKLQGNPDQRRGDDHGETGIDERVNNYGKTNPVKSQVGNKDEKEENT</sequence>
<evidence type="ECO:0000256" key="1">
    <source>
        <dbReference type="SAM" id="MobiDB-lite"/>
    </source>
</evidence>
<comment type="caution">
    <text evidence="2">The sequence shown here is derived from an EMBL/GenBank/DDBJ whole genome shotgun (WGS) entry which is preliminary data.</text>
</comment>
<protein>
    <submittedName>
        <fullName evidence="2">Uncharacterized protein</fullName>
    </submittedName>
</protein>
<reference evidence="2" key="1">
    <citation type="journal article" date="2014" name="Front. Microbiol.">
        <title>High frequency of phylogenetically diverse reductive dehalogenase-homologous genes in deep subseafloor sedimentary metagenomes.</title>
        <authorList>
            <person name="Kawai M."/>
            <person name="Futagami T."/>
            <person name="Toyoda A."/>
            <person name="Takaki Y."/>
            <person name="Nishi S."/>
            <person name="Hori S."/>
            <person name="Arai W."/>
            <person name="Tsubouchi T."/>
            <person name="Morono Y."/>
            <person name="Uchiyama I."/>
            <person name="Ito T."/>
            <person name="Fujiyama A."/>
            <person name="Inagaki F."/>
            <person name="Takami H."/>
        </authorList>
    </citation>
    <scope>NUCLEOTIDE SEQUENCE</scope>
    <source>
        <strain evidence="2">Expedition CK06-06</strain>
    </source>
</reference>
<dbReference type="EMBL" id="BARS01022180">
    <property type="protein sequence ID" value="GAG12011.1"/>
    <property type="molecule type" value="Genomic_DNA"/>
</dbReference>